<sequence>MSGTLQKISGNAEAVKNFASYVSSITIGGTCQGSSITISGSTINVPNRVTSPATVIAMPDFSADVKSEAAAAGTYYTSSKLYNGGTINVDSSIYVDGGSLTIAGSSFSGQGCMVATGNIQLNGSLIRSSSSSSVCLYSKNGDIQFNTSGLQVDGIVYAPNGFIQINASDITINGRIIAKKVQINGSNVKITSSTGDLACLPGTSVVLVE</sequence>
<gene>
    <name evidence="2" type="ORF">SDC9_92872</name>
</gene>
<dbReference type="InterPro" id="IPR055729">
    <property type="entry name" value="DUF7305"/>
</dbReference>
<proteinExistence type="predicted"/>
<name>A0A645A8W2_9ZZZZ</name>
<comment type="caution">
    <text evidence="2">The sequence shown here is derived from an EMBL/GenBank/DDBJ whole genome shotgun (WGS) entry which is preliminary data.</text>
</comment>
<evidence type="ECO:0000259" key="1">
    <source>
        <dbReference type="Pfam" id="PF23981"/>
    </source>
</evidence>
<dbReference type="AlphaFoldDB" id="A0A645A8W2"/>
<reference evidence="2" key="1">
    <citation type="submission" date="2019-08" db="EMBL/GenBank/DDBJ databases">
        <authorList>
            <person name="Kucharzyk K."/>
            <person name="Murdoch R.W."/>
            <person name="Higgins S."/>
            <person name="Loffler F."/>
        </authorList>
    </citation>
    <scope>NUCLEOTIDE SEQUENCE</scope>
</reference>
<dbReference type="EMBL" id="VSSQ01011172">
    <property type="protein sequence ID" value="MPM46174.1"/>
    <property type="molecule type" value="Genomic_DNA"/>
</dbReference>
<feature type="domain" description="DUF7305" evidence="1">
    <location>
        <begin position="71"/>
        <end position="190"/>
    </location>
</feature>
<organism evidence="2">
    <name type="scientific">bioreactor metagenome</name>
    <dbReference type="NCBI Taxonomy" id="1076179"/>
    <lineage>
        <taxon>unclassified sequences</taxon>
        <taxon>metagenomes</taxon>
        <taxon>ecological metagenomes</taxon>
    </lineage>
</organism>
<accession>A0A645A8W2</accession>
<evidence type="ECO:0000313" key="2">
    <source>
        <dbReference type="EMBL" id="MPM46174.1"/>
    </source>
</evidence>
<protein>
    <recommendedName>
        <fullName evidence="1">DUF7305 domain-containing protein</fullName>
    </recommendedName>
</protein>
<dbReference type="Pfam" id="PF23981">
    <property type="entry name" value="DUF7305"/>
    <property type="match status" value="1"/>
</dbReference>